<keyword evidence="6 7" id="KW-0472">Membrane</keyword>
<feature type="transmembrane region" description="Helical" evidence="7">
    <location>
        <begin position="144"/>
        <end position="163"/>
    </location>
</feature>
<organism evidence="8 9">
    <name type="scientific">Desulfurococcus mucosus (strain ATCC 35584 / DSM 2162 / JCM 9187 / O7/1)</name>
    <dbReference type="NCBI Taxonomy" id="765177"/>
    <lineage>
        <taxon>Archaea</taxon>
        <taxon>Thermoproteota</taxon>
        <taxon>Thermoprotei</taxon>
        <taxon>Desulfurococcales</taxon>
        <taxon>Desulfurococcaceae</taxon>
        <taxon>Desulfurococcus</taxon>
    </lineage>
</organism>
<reference evidence="8 9" key="2">
    <citation type="journal article" date="2011" name="Stand. Genomic Sci.">
        <title>Complete genome sequence of Desulfurococcus mucosus type strain (O7/1).</title>
        <authorList>
            <person name="Wirth R."/>
            <person name="Chertkov O."/>
            <person name="Held B."/>
            <person name="Lapidus A."/>
            <person name="Nolan M."/>
            <person name="Lucas S."/>
            <person name="Hammon N."/>
            <person name="Deshpande S."/>
            <person name="Cheng J.F."/>
            <person name="Tapia R."/>
            <person name="Han C."/>
            <person name="Goodwin L."/>
            <person name="Pitluck S."/>
            <person name="Liolios K."/>
            <person name="Ioanna P."/>
            <person name="Ivanova N."/>
            <person name="Mavromatis K."/>
            <person name="Mikhailova N."/>
            <person name="Pati A."/>
            <person name="Chen A."/>
            <person name="Palaniappan K."/>
            <person name="Land M."/>
            <person name="Hauser L."/>
            <person name="Chang Y.J."/>
            <person name="Jeffries C.D."/>
            <person name="Bilek Y."/>
            <person name="Hader T."/>
            <person name="Rohde M."/>
            <person name="Spring S."/>
            <person name="Sikorski J."/>
            <person name="Goker M."/>
            <person name="Woyke T."/>
            <person name="Bristow J."/>
            <person name="Eisen J.A."/>
            <person name="Markowitz V."/>
            <person name="Hugenholtz P."/>
            <person name="Kyrpides N.C."/>
            <person name="Klenk H.P."/>
        </authorList>
    </citation>
    <scope>NUCLEOTIDE SEQUENCE [LARGE SCALE GENOMIC DNA]</scope>
    <source>
        <strain evidence="9">ATCC 35584 / DSM 2162 / JCM 9187 / O7/1</strain>
    </source>
</reference>
<dbReference type="STRING" id="765177.Desmu_0130"/>
<keyword evidence="5 7" id="KW-1133">Transmembrane helix</keyword>
<dbReference type="AlphaFoldDB" id="E8R716"/>
<comment type="subcellular location">
    <subcellularLocation>
        <location evidence="1">Cell membrane</location>
        <topology evidence="1">Multi-pass membrane protein</topology>
    </subcellularLocation>
</comment>
<feature type="transmembrane region" description="Helical" evidence="7">
    <location>
        <begin position="15"/>
        <end position="34"/>
    </location>
</feature>
<keyword evidence="3" id="KW-1003">Cell membrane</keyword>
<gene>
    <name evidence="8" type="ordered locus">Desmu_0130</name>
</gene>
<feature type="transmembrane region" description="Helical" evidence="7">
    <location>
        <begin position="82"/>
        <end position="102"/>
    </location>
</feature>
<sequence length="188" mass="19746">MAASGVSLTELFVEFLKIGFFMFGGGYGGIALMYKELVEIKKWVSEEEFLELLGVAESTPGPIAINSATWIGYSLGGLPGSIIATIGVVMPAYLVIMAIVTSLKPYMGSDAVKIMFRGINAAVVALILYALIKVARSVLIASGGALNLVAVAIFVTAFILLYVGDQHPIVVILVSAAVSLLLKYGLGI</sequence>
<keyword evidence="9" id="KW-1185">Reference proteome</keyword>
<dbReference type="OrthoDB" id="19184at2157"/>
<evidence type="ECO:0000256" key="4">
    <source>
        <dbReference type="ARBA" id="ARBA00022692"/>
    </source>
</evidence>
<keyword evidence="4 7" id="KW-0812">Transmembrane</keyword>
<dbReference type="HOGENOM" id="CLU_018106_1_2_2"/>
<name>E8R716_DESM0</name>
<dbReference type="PANTHER" id="PTHR43663:SF1">
    <property type="entry name" value="CHROMATE TRANSPORTER"/>
    <property type="match status" value="1"/>
</dbReference>
<dbReference type="GO" id="GO:0015109">
    <property type="term" value="F:chromate transmembrane transporter activity"/>
    <property type="evidence" value="ECO:0007669"/>
    <property type="project" value="InterPro"/>
</dbReference>
<dbReference type="InterPro" id="IPR003370">
    <property type="entry name" value="Chromate_transpt"/>
</dbReference>
<reference evidence="9" key="1">
    <citation type="submission" date="2010-11" db="EMBL/GenBank/DDBJ databases">
        <title>The complete genome of Desulfurococcus mucosus DSM 2162.</title>
        <authorList>
            <consortium name="US DOE Joint Genome Institute (JGI-PGF)"/>
            <person name="Lucas S."/>
            <person name="Copeland A."/>
            <person name="Lapidus A."/>
            <person name="Bruce D."/>
            <person name="Goodwin L."/>
            <person name="Pitluck S."/>
            <person name="Kyrpides N."/>
            <person name="Mavromatis K."/>
            <person name="Pagani I."/>
            <person name="Ivanova N."/>
            <person name="Ovchinnikova G."/>
            <person name="Chertkov O."/>
            <person name="Held B."/>
            <person name="Brettin T."/>
            <person name="Detter J.C."/>
            <person name="Tapia R."/>
            <person name="Han C."/>
            <person name="Land M."/>
            <person name="Hauser L."/>
            <person name="Markowitz V."/>
            <person name="Cheng J.-F."/>
            <person name="Hugenholtz P."/>
            <person name="Woyke T."/>
            <person name="Wu D."/>
            <person name="Wirth R."/>
            <person name="Bilek Y."/>
            <person name="Hader T."/>
            <person name="Klenk H.-P."/>
            <person name="Eisen J.A."/>
        </authorList>
    </citation>
    <scope>NUCLEOTIDE SEQUENCE [LARGE SCALE GENOMIC DNA]</scope>
    <source>
        <strain evidence="9">ATCC 35584 / DSM 2162 / JCM 9187 / O7/1</strain>
    </source>
</reference>
<evidence type="ECO:0000256" key="1">
    <source>
        <dbReference type="ARBA" id="ARBA00004651"/>
    </source>
</evidence>
<dbReference type="Pfam" id="PF02417">
    <property type="entry name" value="Chromate_transp"/>
    <property type="match status" value="1"/>
</dbReference>
<dbReference type="PANTHER" id="PTHR43663">
    <property type="entry name" value="CHROMATE TRANSPORT PROTEIN-RELATED"/>
    <property type="match status" value="1"/>
</dbReference>
<evidence type="ECO:0000313" key="9">
    <source>
        <dbReference type="Proteomes" id="UP000001068"/>
    </source>
</evidence>
<proteinExistence type="inferred from homology"/>
<accession>E8R716</accession>
<evidence type="ECO:0000256" key="5">
    <source>
        <dbReference type="ARBA" id="ARBA00022989"/>
    </source>
</evidence>
<dbReference type="KEGG" id="dmu:Desmu_0130"/>
<evidence type="ECO:0000256" key="3">
    <source>
        <dbReference type="ARBA" id="ARBA00022475"/>
    </source>
</evidence>
<dbReference type="Proteomes" id="UP000001068">
    <property type="component" value="Chromosome"/>
</dbReference>
<dbReference type="EMBL" id="CP002363">
    <property type="protein sequence ID" value="ADV64449.1"/>
    <property type="molecule type" value="Genomic_DNA"/>
</dbReference>
<feature type="transmembrane region" description="Helical" evidence="7">
    <location>
        <begin position="114"/>
        <end position="132"/>
    </location>
</feature>
<evidence type="ECO:0000313" key="8">
    <source>
        <dbReference type="EMBL" id="ADV64449.1"/>
    </source>
</evidence>
<evidence type="ECO:0000256" key="2">
    <source>
        <dbReference type="ARBA" id="ARBA00005262"/>
    </source>
</evidence>
<evidence type="ECO:0000256" key="7">
    <source>
        <dbReference type="SAM" id="Phobius"/>
    </source>
</evidence>
<dbReference type="GO" id="GO:0005886">
    <property type="term" value="C:plasma membrane"/>
    <property type="evidence" value="ECO:0007669"/>
    <property type="project" value="UniProtKB-SubCell"/>
</dbReference>
<comment type="similarity">
    <text evidence="2">Belongs to the chromate ion transporter (CHR) (TC 2.A.51) family.</text>
</comment>
<dbReference type="InterPro" id="IPR052518">
    <property type="entry name" value="CHR_Transporter"/>
</dbReference>
<protein>
    <submittedName>
        <fullName evidence="8">Chromate transporter</fullName>
    </submittedName>
</protein>
<feature type="transmembrane region" description="Helical" evidence="7">
    <location>
        <begin position="169"/>
        <end position="186"/>
    </location>
</feature>
<dbReference type="eggNOG" id="arCOG06434">
    <property type="taxonomic scope" value="Archaea"/>
</dbReference>
<evidence type="ECO:0000256" key="6">
    <source>
        <dbReference type="ARBA" id="ARBA00023136"/>
    </source>
</evidence>